<proteinExistence type="predicted"/>
<organism evidence="2 3">
    <name type="scientific">Reticulomyxa filosa</name>
    <dbReference type="NCBI Taxonomy" id="46433"/>
    <lineage>
        <taxon>Eukaryota</taxon>
        <taxon>Sar</taxon>
        <taxon>Rhizaria</taxon>
        <taxon>Retaria</taxon>
        <taxon>Foraminifera</taxon>
        <taxon>Monothalamids</taxon>
        <taxon>Reticulomyxidae</taxon>
        <taxon>Reticulomyxa</taxon>
    </lineage>
</organism>
<gene>
    <name evidence="2" type="ORF">RFI_01739</name>
</gene>
<reference evidence="2 3" key="1">
    <citation type="journal article" date="2013" name="Curr. Biol.">
        <title>The Genome of the Foraminiferan Reticulomyxa filosa.</title>
        <authorList>
            <person name="Glockner G."/>
            <person name="Hulsmann N."/>
            <person name="Schleicher M."/>
            <person name="Noegel A.A."/>
            <person name="Eichinger L."/>
            <person name="Gallinger C."/>
            <person name="Pawlowski J."/>
            <person name="Sierra R."/>
            <person name="Euteneuer U."/>
            <person name="Pillet L."/>
            <person name="Moustafa A."/>
            <person name="Platzer M."/>
            <person name="Groth M."/>
            <person name="Szafranski K."/>
            <person name="Schliwa M."/>
        </authorList>
    </citation>
    <scope>NUCLEOTIDE SEQUENCE [LARGE SCALE GENOMIC DNA]</scope>
</reference>
<accession>X6P9U3</accession>
<sequence length="512" mass="59398">MCLERVHMEFFDRELGVLFRGAFPIGVLHLPIERYQDPAEELNIRIKETIEDTEERGHHPTDIKKEIPILGVGSHYLEIEHALSIRKVRRSVLSLLQHWPDKTAFNLQMFGGVDTVIRLLDLAGAEALSAGTSKSKLLIKRKNSLIKDFGKVFRLLETETKSMVQQDAIRMRVSADIFNKTLEKNDTKLTRDDLLQRQERCDTLTQGLIEECILHFVQAINDPSDVLMFESKHKPYPEDVDERHVVYVPGASRLLVTFDKQCKLANDFKTGLTFYADQDFEDQYWRCRGSGGDRFPAFIVPSNRFWFKFTSSFDNQYWGYRFYVKPIEKHIDDYQALDALNFELGCWLFELLMDFTIQLKSAAKSRGIEPLIKLLLRVHDLPLEKRPSLNLTKLEELSQKMDETVEKLVRKDRPVHSEILSSVVELMAVTELFRSKTSPQSEKGSDKAKDKKSTREPEKTAKSTIDQTSLYVWRIHIVSAAWGIFSERKVRDITHKLQQHVDNYGGTRLMRM</sequence>
<comment type="caution">
    <text evidence="2">The sequence shown here is derived from an EMBL/GenBank/DDBJ whole genome shotgun (WGS) entry which is preliminary data.</text>
</comment>
<evidence type="ECO:0000313" key="3">
    <source>
        <dbReference type="Proteomes" id="UP000023152"/>
    </source>
</evidence>
<dbReference type="AlphaFoldDB" id="X6P9U3"/>
<feature type="region of interest" description="Disordered" evidence="1">
    <location>
        <begin position="437"/>
        <end position="461"/>
    </location>
</feature>
<protein>
    <submittedName>
        <fullName evidence="2">Zinc finger, ZZ type with EF hand domain 1</fullName>
    </submittedName>
</protein>
<evidence type="ECO:0000256" key="1">
    <source>
        <dbReference type="SAM" id="MobiDB-lite"/>
    </source>
</evidence>
<dbReference type="Proteomes" id="UP000023152">
    <property type="component" value="Unassembled WGS sequence"/>
</dbReference>
<dbReference type="EMBL" id="ASPP01001726">
    <property type="protein sequence ID" value="ETO35325.1"/>
    <property type="molecule type" value="Genomic_DNA"/>
</dbReference>
<evidence type="ECO:0000313" key="2">
    <source>
        <dbReference type="EMBL" id="ETO35325.1"/>
    </source>
</evidence>
<name>X6P9U3_RETFI</name>
<feature type="compositionally biased region" description="Basic and acidic residues" evidence="1">
    <location>
        <begin position="443"/>
        <end position="461"/>
    </location>
</feature>
<keyword evidence="3" id="KW-1185">Reference proteome</keyword>